<protein>
    <submittedName>
        <fullName evidence="1">DHH family phosphoesterase</fullName>
    </submittedName>
</protein>
<dbReference type="RefSeq" id="WP_256613168.1">
    <property type="nucleotide sequence ID" value="NZ_JANIBK010000001.1"/>
</dbReference>
<gene>
    <name evidence="1" type="ORF">NP596_00130</name>
</gene>
<sequence length="319" mass="35303">MNFDVFNGDADGICALLQLRLAEPADSILVTGVKRDISLLKRVDAKAGDRVNVLDISLDKNRQPLMDLLDRRVEVFYADHHQATDIPVNPLLTALINTDANVCTSLLVDQYLGRRFSAWAVTAAFGDNLTDKAVSVAHGLNLSDDQIESLKQLGICLNYNGYGTNLEDLNFAPDALYRFLYGYESPLAFMADRRDIYQALLDGYANDMRLAKRTKAEFQTEHAALFILPDEKWARRVSGVWSNELANLHPGRAHAVLSLNERGGYVVSVRAPLNNKAGADVLCAKFPSGGGRMAAAGINHLETDRLSEFMEAFVSYYSR</sequence>
<organism evidence="1 2">
    <name type="scientific">Methylomonas rivi</name>
    <dbReference type="NCBI Taxonomy" id="2952226"/>
    <lineage>
        <taxon>Bacteria</taxon>
        <taxon>Pseudomonadati</taxon>
        <taxon>Pseudomonadota</taxon>
        <taxon>Gammaproteobacteria</taxon>
        <taxon>Methylococcales</taxon>
        <taxon>Methylococcaceae</taxon>
        <taxon>Methylomonas</taxon>
    </lineage>
</organism>
<keyword evidence="2" id="KW-1185">Reference proteome</keyword>
<reference evidence="1 2" key="1">
    <citation type="submission" date="2022-07" db="EMBL/GenBank/DDBJ databases">
        <title>Methylomonas rivi sp. nov., Methylomonas rosea sp. nov., Methylomonas aureus sp. nov. and Methylomonas subterranea sp. nov., four novel methanotrophs isolated from a freshwater creek and the deep terrestrial subsurface.</title>
        <authorList>
            <person name="Abin C."/>
            <person name="Sankaranarayanan K."/>
            <person name="Garner C."/>
            <person name="Sindelar R."/>
            <person name="Kotary K."/>
            <person name="Garner R."/>
            <person name="Barclay S."/>
            <person name="Lawson P."/>
            <person name="Krumholz L."/>
        </authorList>
    </citation>
    <scope>NUCLEOTIDE SEQUENCE [LARGE SCALE GENOMIC DNA]</scope>
    <source>
        <strain evidence="1 2">WSC-6</strain>
    </source>
</reference>
<dbReference type="Proteomes" id="UP001524586">
    <property type="component" value="Unassembled WGS sequence"/>
</dbReference>
<proteinExistence type="predicted"/>
<dbReference type="InterPro" id="IPR038763">
    <property type="entry name" value="DHH_sf"/>
</dbReference>
<evidence type="ECO:0000313" key="1">
    <source>
        <dbReference type="EMBL" id="MCQ8126845.1"/>
    </source>
</evidence>
<accession>A0ABT1U026</accession>
<dbReference type="SUPFAM" id="SSF64182">
    <property type="entry name" value="DHH phosphoesterases"/>
    <property type="match status" value="1"/>
</dbReference>
<name>A0ABT1U026_9GAMM</name>
<evidence type="ECO:0000313" key="2">
    <source>
        <dbReference type="Proteomes" id="UP001524586"/>
    </source>
</evidence>
<comment type="caution">
    <text evidence="1">The sequence shown here is derived from an EMBL/GenBank/DDBJ whole genome shotgun (WGS) entry which is preliminary data.</text>
</comment>
<dbReference type="EMBL" id="JANIBK010000001">
    <property type="protein sequence ID" value="MCQ8126845.1"/>
    <property type="molecule type" value="Genomic_DNA"/>
</dbReference>